<name>A0A940M9Z5_9ACTN</name>
<evidence type="ECO:0000313" key="2">
    <source>
        <dbReference type="EMBL" id="MBP0457082.1"/>
    </source>
</evidence>
<comment type="caution">
    <text evidence="2">The sequence shown here is derived from an EMBL/GenBank/DDBJ whole genome shotgun (WGS) entry which is preliminary data.</text>
</comment>
<dbReference type="RefSeq" id="WP_209338860.1">
    <property type="nucleotide sequence ID" value="NZ_JAGIQL010000015.1"/>
</dbReference>
<dbReference type="AlphaFoldDB" id="A0A940M9Z5"/>
<evidence type="ECO:0000256" key="1">
    <source>
        <dbReference type="SAM" id="MobiDB-lite"/>
    </source>
</evidence>
<protein>
    <submittedName>
        <fullName evidence="2">Uncharacterized protein</fullName>
    </submittedName>
</protein>
<dbReference type="InterPro" id="IPR046081">
    <property type="entry name" value="DUF6099"/>
</dbReference>
<accession>A0A940M9Z5</accession>
<gene>
    <name evidence="2" type="ORF">JFN87_06160</name>
</gene>
<dbReference type="EMBL" id="JAGIQL010000015">
    <property type="protein sequence ID" value="MBP0457082.1"/>
    <property type="molecule type" value="Genomic_DNA"/>
</dbReference>
<feature type="region of interest" description="Disordered" evidence="1">
    <location>
        <begin position="148"/>
        <end position="167"/>
    </location>
</feature>
<sequence>MDAVRIAEAGRDALALSGSTAEVVAEAWQAQALAQAVGLRLAAQAPPRERTAACELADAGERGCGPVGHAALRAAGGLRAEALTGPVDARAALTALGLLLEEAGMALVAVATAADDAWVYWQCVEAIDAAAESGDRVTALLGLVAGREREPEPCERHGPGPPRGGGV</sequence>
<evidence type="ECO:0000313" key="3">
    <source>
        <dbReference type="Proteomes" id="UP000670475"/>
    </source>
</evidence>
<feature type="compositionally biased region" description="Basic and acidic residues" evidence="1">
    <location>
        <begin position="148"/>
        <end position="158"/>
    </location>
</feature>
<organism evidence="2 3">
    <name type="scientific">Streptomyces montanisoli</name>
    <dbReference type="NCBI Taxonomy" id="2798581"/>
    <lineage>
        <taxon>Bacteria</taxon>
        <taxon>Bacillati</taxon>
        <taxon>Actinomycetota</taxon>
        <taxon>Actinomycetes</taxon>
        <taxon>Kitasatosporales</taxon>
        <taxon>Streptomycetaceae</taxon>
        <taxon>Streptomyces</taxon>
    </lineage>
</organism>
<keyword evidence="3" id="KW-1185">Reference proteome</keyword>
<dbReference type="Pfam" id="PF19594">
    <property type="entry name" value="DUF6099"/>
    <property type="match status" value="1"/>
</dbReference>
<dbReference type="Proteomes" id="UP000670475">
    <property type="component" value="Unassembled WGS sequence"/>
</dbReference>
<proteinExistence type="predicted"/>
<reference evidence="2" key="1">
    <citation type="submission" date="2021-03" db="EMBL/GenBank/DDBJ databases">
        <title>Whole genome sequence of Streptomyces bomunensis MMS17-BM035.</title>
        <authorList>
            <person name="Lee J.H."/>
        </authorList>
    </citation>
    <scope>NUCLEOTIDE SEQUENCE</scope>
    <source>
        <strain evidence="2">MMS17-BM035</strain>
    </source>
</reference>